<keyword evidence="1" id="KW-0472">Membrane</keyword>
<dbReference type="InterPro" id="IPR011453">
    <property type="entry name" value="DUF1559"/>
</dbReference>
<gene>
    <name evidence="3" type="ORF">I41_05430</name>
</gene>
<keyword evidence="1" id="KW-0812">Transmembrane</keyword>
<sequence>MSSATGSDALAWRTLRRHSAFTLVELLVVIAIIGVLVALLLPAVQAAREAARRTQCANQLRQLGLAFQNHHDVQKHLPTGGWGFNWVGYPEYGYGKGQPGGWLYNILPFIEQAALHDLGRGSTGAARNAATRQRVESPFEGMNCPTRRRTSVYPYKSVGLTFAYSDPFEQCVKTDYAGCAGDMIQPEAFGPPDGSKSYEDSLRMTDWDGTDGSGYGNNWISTLGVKYGTTPEKYVATGVVFGRSEINFRNVEDGTSNTYMVGEKYMSTDNYDDGLDEGDNEPAFAGNNNDTIRTTAHVRELSRPLALGPDQPGTSNDVGERMFGSAHSGGFNMAMCDSSVAFVQFDLDPEIHRARGHRYDGVAVSQ</sequence>
<feature type="transmembrane region" description="Helical" evidence="1">
    <location>
        <begin position="20"/>
        <end position="44"/>
    </location>
</feature>
<dbReference type="AlphaFoldDB" id="A0A517TSN6"/>
<dbReference type="SUPFAM" id="SSF54523">
    <property type="entry name" value="Pili subunits"/>
    <property type="match status" value="1"/>
</dbReference>
<dbReference type="PANTHER" id="PTHR30093:SF2">
    <property type="entry name" value="TYPE II SECRETION SYSTEM PROTEIN H"/>
    <property type="match status" value="1"/>
</dbReference>
<evidence type="ECO:0000313" key="4">
    <source>
        <dbReference type="Proteomes" id="UP000317909"/>
    </source>
</evidence>
<dbReference type="NCBIfam" id="TIGR04294">
    <property type="entry name" value="pre_pil_HX9DG"/>
    <property type="match status" value="1"/>
</dbReference>
<keyword evidence="4" id="KW-1185">Reference proteome</keyword>
<dbReference type="NCBIfam" id="TIGR02532">
    <property type="entry name" value="IV_pilin_GFxxxE"/>
    <property type="match status" value="1"/>
</dbReference>
<evidence type="ECO:0000259" key="2">
    <source>
        <dbReference type="Pfam" id="PF07596"/>
    </source>
</evidence>
<dbReference type="Gene3D" id="3.30.700.10">
    <property type="entry name" value="Glycoprotein, Type 4 Pilin"/>
    <property type="match status" value="1"/>
</dbReference>
<dbReference type="InterPro" id="IPR045584">
    <property type="entry name" value="Pilin-like"/>
</dbReference>
<proteinExistence type="predicted"/>
<reference evidence="3 4" key="1">
    <citation type="submission" date="2019-02" db="EMBL/GenBank/DDBJ databases">
        <title>Deep-cultivation of Planctomycetes and their phenomic and genomic characterization uncovers novel biology.</title>
        <authorList>
            <person name="Wiegand S."/>
            <person name="Jogler M."/>
            <person name="Boedeker C."/>
            <person name="Pinto D."/>
            <person name="Vollmers J."/>
            <person name="Rivas-Marin E."/>
            <person name="Kohn T."/>
            <person name="Peeters S.H."/>
            <person name="Heuer A."/>
            <person name="Rast P."/>
            <person name="Oberbeckmann S."/>
            <person name="Bunk B."/>
            <person name="Jeske O."/>
            <person name="Meyerdierks A."/>
            <person name="Storesund J.E."/>
            <person name="Kallscheuer N."/>
            <person name="Luecker S."/>
            <person name="Lage O.M."/>
            <person name="Pohl T."/>
            <person name="Merkel B.J."/>
            <person name="Hornburger P."/>
            <person name="Mueller R.-W."/>
            <person name="Bruemmer F."/>
            <person name="Labrenz M."/>
            <person name="Spormann A.M."/>
            <person name="Op den Camp H."/>
            <person name="Overmann J."/>
            <person name="Amann R."/>
            <person name="Jetten M.S.M."/>
            <person name="Mascher T."/>
            <person name="Medema M.H."/>
            <person name="Devos D.P."/>
            <person name="Kaster A.-K."/>
            <person name="Ovreas L."/>
            <person name="Rohde M."/>
            <person name="Galperin M.Y."/>
            <person name="Jogler C."/>
        </authorList>
    </citation>
    <scope>NUCLEOTIDE SEQUENCE [LARGE SCALE GENOMIC DNA]</scope>
    <source>
        <strain evidence="3 4">I41</strain>
    </source>
</reference>
<dbReference type="Pfam" id="PF07963">
    <property type="entry name" value="N_methyl"/>
    <property type="match status" value="1"/>
</dbReference>
<dbReference type="InterPro" id="IPR012902">
    <property type="entry name" value="N_methyl_site"/>
</dbReference>
<keyword evidence="1" id="KW-1133">Transmembrane helix</keyword>
<evidence type="ECO:0000256" key="1">
    <source>
        <dbReference type="SAM" id="Phobius"/>
    </source>
</evidence>
<organism evidence="3 4">
    <name type="scientific">Lacipirellula limnantheis</name>
    <dbReference type="NCBI Taxonomy" id="2528024"/>
    <lineage>
        <taxon>Bacteria</taxon>
        <taxon>Pseudomonadati</taxon>
        <taxon>Planctomycetota</taxon>
        <taxon>Planctomycetia</taxon>
        <taxon>Pirellulales</taxon>
        <taxon>Lacipirellulaceae</taxon>
        <taxon>Lacipirellula</taxon>
    </lineage>
</organism>
<dbReference type="Pfam" id="PF07596">
    <property type="entry name" value="SBP_bac_10"/>
    <property type="match status" value="1"/>
</dbReference>
<accession>A0A517TSN6</accession>
<evidence type="ECO:0000313" key="3">
    <source>
        <dbReference type="EMBL" id="QDT71386.1"/>
    </source>
</evidence>
<dbReference type="EMBL" id="CP036339">
    <property type="protein sequence ID" value="QDT71386.1"/>
    <property type="molecule type" value="Genomic_DNA"/>
</dbReference>
<feature type="domain" description="DUF1559" evidence="2">
    <location>
        <begin position="45"/>
        <end position="349"/>
    </location>
</feature>
<protein>
    <recommendedName>
        <fullName evidence="2">DUF1559 domain-containing protein</fullName>
    </recommendedName>
</protein>
<name>A0A517TSN6_9BACT</name>
<dbReference type="InterPro" id="IPR027558">
    <property type="entry name" value="Pre_pil_HX9DG_C"/>
</dbReference>
<dbReference type="RefSeq" id="WP_168206630.1">
    <property type="nucleotide sequence ID" value="NZ_CP036339.1"/>
</dbReference>
<dbReference type="KEGG" id="llh:I41_05430"/>
<dbReference type="PANTHER" id="PTHR30093">
    <property type="entry name" value="GENERAL SECRETION PATHWAY PROTEIN G"/>
    <property type="match status" value="1"/>
</dbReference>
<dbReference type="Proteomes" id="UP000317909">
    <property type="component" value="Chromosome"/>
</dbReference>